<proteinExistence type="predicted"/>
<dbReference type="AlphaFoldDB" id="A0AAV0ANV9"/>
<organism evidence="1 2">
    <name type="scientific">Phakopsora pachyrhizi</name>
    <name type="common">Asian soybean rust disease fungus</name>
    <dbReference type="NCBI Taxonomy" id="170000"/>
    <lineage>
        <taxon>Eukaryota</taxon>
        <taxon>Fungi</taxon>
        <taxon>Dikarya</taxon>
        <taxon>Basidiomycota</taxon>
        <taxon>Pucciniomycotina</taxon>
        <taxon>Pucciniomycetes</taxon>
        <taxon>Pucciniales</taxon>
        <taxon>Phakopsoraceae</taxon>
        <taxon>Phakopsora</taxon>
    </lineage>
</organism>
<dbReference type="EMBL" id="CALTRL010001049">
    <property type="protein sequence ID" value="CAH7670694.1"/>
    <property type="molecule type" value="Genomic_DNA"/>
</dbReference>
<sequence length="156" mass="18324">MEITFMKRFCQAGNLRNLLRQPGLPTSIAPYLQQLQSFYNLAPFIPKFNQQKNEEALNQLLPALMQNFKNQKLKVTKLNWEQQKWHLEKEQKDKEEKEIQFAKDGKDKELEVKMLIADKDREAMKLKEDNAMLLAVVGSSRSIEEIAEISKIIFNR</sequence>
<protein>
    <submittedName>
        <fullName evidence="1">Uncharacterized protein</fullName>
    </submittedName>
</protein>
<dbReference type="Proteomes" id="UP001153365">
    <property type="component" value="Unassembled WGS sequence"/>
</dbReference>
<reference evidence="1" key="1">
    <citation type="submission" date="2022-06" db="EMBL/GenBank/DDBJ databases">
        <authorList>
            <consortium name="SYNGENTA / RWTH Aachen University"/>
        </authorList>
    </citation>
    <scope>NUCLEOTIDE SEQUENCE</scope>
</reference>
<accession>A0AAV0ANV9</accession>
<evidence type="ECO:0000313" key="2">
    <source>
        <dbReference type="Proteomes" id="UP001153365"/>
    </source>
</evidence>
<name>A0AAV0ANV9_PHAPC</name>
<gene>
    <name evidence="1" type="ORF">PPACK8108_LOCUS5417</name>
</gene>
<keyword evidence="2" id="KW-1185">Reference proteome</keyword>
<evidence type="ECO:0000313" key="1">
    <source>
        <dbReference type="EMBL" id="CAH7670694.1"/>
    </source>
</evidence>
<comment type="caution">
    <text evidence="1">The sequence shown here is derived from an EMBL/GenBank/DDBJ whole genome shotgun (WGS) entry which is preliminary data.</text>
</comment>